<evidence type="ECO:0000313" key="2">
    <source>
        <dbReference type="Proteomes" id="UP000276133"/>
    </source>
</evidence>
<accession>A0A3M7R861</accession>
<dbReference type="EMBL" id="REGN01004017">
    <property type="protein sequence ID" value="RNA19604.1"/>
    <property type="molecule type" value="Genomic_DNA"/>
</dbReference>
<protein>
    <submittedName>
        <fullName evidence="1">Uncharacterized protein</fullName>
    </submittedName>
</protein>
<keyword evidence="2" id="KW-1185">Reference proteome</keyword>
<reference evidence="1 2" key="1">
    <citation type="journal article" date="2018" name="Sci. Rep.">
        <title>Genomic signatures of local adaptation to the degree of environmental predictability in rotifers.</title>
        <authorList>
            <person name="Franch-Gras L."/>
            <person name="Hahn C."/>
            <person name="Garcia-Roger E.M."/>
            <person name="Carmona M.J."/>
            <person name="Serra M."/>
            <person name="Gomez A."/>
        </authorList>
    </citation>
    <scope>NUCLEOTIDE SEQUENCE [LARGE SCALE GENOMIC DNA]</scope>
    <source>
        <strain evidence="1">HYR1</strain>
    </source>
</reference>
<proteinExistence type="predicted"/>
<comment type="caution">
    <text evidence="1">The sequence shown here is derived from an EMBL/GenBank/DDBJ whole genome shotgun (WGS) entry which is preliminary data.</text>
</comment>
<name>A0A3M7R861_BRAPC</name>
<sequence length="62" mass="7684">MNKIELNVNWYVYKQRPKYMLLDDRIKCMLGQYRKENLEDTYINTIAYLYIELKLDTEKTNE</sequence>
<gene>
    <name evidence="1" type="ORF">BpHYR1_031280</name>
</gene>
<dbReference type="AlphaFoldDB" id="A0A3M7R861"/>
<evidence type="ECO:0000313" key="1">
    <source>
        <dbReference type="EMBL" id="RNA19604.1"/>
    </source>
</evidence>
<dbReference type="Proteomes" id="UP000276133">
    <property type="component" value="Unassembled WGS sequence"/>
</dbReference>
<organism evidence="1 2">
    <name type="scientific">Brachionus plicatilis</name>
    <name type="common">Marine rotifer</name>
    <name type="synonym">Brachionus muelleri</name>
    <dbReference type="NCBI Taxonomy" id="10195"/>
    <lineage>
        <taxon>Eukaryota</taxon>
        <taxon>Metazoa</taxon>
        <taxon>Spiralia</taxon>
        <taxon>Gnathifera</taxon>
        <taxon>Rotifera</taxon>
        <taxon>Eurotatoria</taxon>
        <taxon>Monogononta</taxon>
        <taxon>Pseudotrocha</taxon>
        <taxon>Ploima</taxon>
        <taxon>Brachionidae</taxon>
        <taxon>Brachionus</taxon>
    </lineage>
</organism>